<reference evidence="5" key="1">
    <citation type="submission" date="2019-11" db="EMBL/GenBank/DDBJ databases">
        <title>Leishmania tarentolae CDS.</title>
        <authorList>
            <person name="Goto Y."/>
            <person name="Yamagishi J."/>
        </authorList>
    </citation>
    <scope>NUCLEOTIDE SEQUENCE [LARGE SCALE GENOMIC DNA]</scope>
    <source>
        <strain evidence="5">Parrot Tar II</strain>
    </source>
</reference>
<feature type="binding site" evidence="2">
    <location>
        <begin position="2307"/>
        <end position="2313"/>
    </location>
    <ligand>
        <name>substrate</name>
    </ligand>
</feature>
<feature type="region of interest" description="Disordered" evidence="3">
    <location>
        <begin position="2906"/>
        <end position="2927"/>
    </location>
</feature>
<feature type="compositionally biased region" description="Polar residues" evidence="3">
    <location>
        <begin position="811"/>
        <end position="822"/>
    </location>
</feature>
<feature type="compositionally biased region" description="Polar residues" evidence="3">
    <location>
        <begin position="467"/>
        <end position="484"/>
    </location>
</feature>
<organism evidence="5 6">
    <name type="scientific">Leishmania tarentolae</name>
    <name type="common">Sauroleishmania tarentolae</name>
    <dbReference type="NCBI Taxonomy" id="5689"/>
    <lineage>
        <taxon>Eukaryota</taxon>
        <taxon>Discoba</taxon>
        <taxon>Euglenozoa</taxon>
        <taxon>Kinetoplastea</taxon>
        <taxon>Metakinetoplastina</taxon>
        <taxon>Trypanosomatida</taxon>
        <taxon>Trypanosomatidae</taxon>
        <taxon>Leishmaniinae</taxon>
        <taxon>Leishmania</taxon>
        <taxon>lizard Leishmania</taxon>
    </lineage>
</organism>
<feature type="region of interest" description="Disordered" evidence="3">
    <location>
        <begin position="2371"/>
        <end position="2393"/>
    </location>
</feature>
<evidence type="ECO:0000256" key="1">
    <source>
        <dbReference type="PIRSR" id="PIRSR630564-1"/>
    </source>
</evidence>
<evidence type="ECO:0000256" key="3">
    <source>
        <dbReference type="SAM" id="MobiDB-lite"/>
    </source>
</evidence>
<dbReference type="InterPro" id="IPR010569">
    <property type="entry name" value="Myotubularin-like_Pase_dom"/>
</dbReference>
<dbReference type="GO" id="GO:0005737">
    <property type="term" value="C:cytoplasm"/>
    <property type="evidence" value="ECO:0007669"/>
    <property type="project" value="TreeGrafter"/>
</dbReference>
<feature type="region of interest" description="Disordered" evidence="3">
    <location>
        <begin position="1500"/>
        <end position="1538"/>
    </location>
</feature>
<accession>A0A640KAS1</accession>
<feature type="compositionally biased region" description="Basic and acidic residues" evidence="3">
    <location>
        <begin position="989"/>
        <end position="1010"/>
    </location>
</feature>
<protein>
    <recommendedName>
        <fullName evidence="4">Myotubularin phosphatase domain-containing protein</fullName>
    </recommendedName>
</protein>
<dbReference type="InterPro" id="IPR029021">
    <property type="entry name" value="Prot-tyrosine_phosphatase-like"/>
</dbReference>
<feature type="compositionally biased region" description="Polar residues" evidence="3">
    <location>
        <begin position="1381"/>
        <end position="1405"/>
    </location>
</feature>
<evidence type="ECO:0000313" key="5">
    <source>
        <dbReference type="EMBL" id="GET86770.1"/>
    </source>
</evidence>
<evidence type="ECO:0000313" key="6">
    <source>
        <dbReference type="Proteomes" id="UP000419144"/>
    </source>
</evidence>
<comment type="caution">
    <text evidence="5">The sequence shown here is derived from an EMBL/GenBank/DDBJ whole genome shotgun (WGS) entry which is preliminary data.</text>
</comment>
<feature type="region of interest" description="Disordered" evidence="3">
    <location>
        <begin position="3123"/>
        <end position="3147"/>
    </location>
</feature>
<feature type="compositionally biased region" description="Basic and acidic residues" evidence="3">
    <location>
        <begin position="485"/>
        <end position="504"/>
    </location>
</feature>
<feature type="compositionally biased region" description="Low complexity" evidence="3">
    <location>
        <begin position="2784"/>
        <end position="2794"/>
    </location>
</feature>
<feature type="region of interest" description="Disordered" evidence="3">
    <location>
        <begin position="2124"/>
        <end position="2146"/>
    </location>
</feature>
<feature type="compositionally biased region" description="Low complexity" evidence="3">
    <location>
        <begin position="2675"/>
        <end position="2684"/>
    </location>
</feature>
<feature type="compositionally biased region" description="Low complexity" evidence="3">
    <location>
        <begin position="1586"/>
        <end position="1606"/>
    </location>
</feature>
<feature type="compositionally biased region" description="Basic residues" evidence="3">
    <location>
        <begin position="825"/>
        <end position="835"/>
    </location>
</feature>
<feature type="region of interest" description="Disordered" evidence="3">
    <location>
        <begin position="2423"/>
        <end position="2444"/>
    </location>
</feature>
<feature type="domain" description="Myotubularin phosphatase" evidence="4">
    <location>
        <begin position="1829"/>
        <end position="2696"/>
    </location>
</feature>
<feature type="region of interest" description="Disordered" evidence="3">
    <location>
        <begin position="114"/>
        <end position="141"/>
    </location>
</feature>
<feature type="compositionally biased region" description="Polar residues" evidence="3">
    <location>
        <begin position="1655"/>
        <end position="1664"/>
    </location>
</feature>
<name>A0A640KAS1_LEITA</name>
<sequence length="3147" mass="329840">MPAVSIVGIDAAWEPSCGPFMMTDAAGADTQDSTGLLAVPEIDTETGIVILDLGRHHVDPNACRGPHVRSTTSNTPDKSPIWDRNGDVWARLQAAGFPCLIALMAQPLRRVATGAPPLPSSEGVLEEENDDSAHADNAGLGADAGAGVATAPAHNLPLPCAATSLLTPMESSGVSNQTAKPLLVHVPTIVSAAPTPNDATAAADYGNATSEVGNTNSKAPVVAALPPLSHNMADKPGKLPSTELPPAAAAAAAATTTASGLSVLAPSSIPLCSSLHRRVFLPGQFSSAPVAPLHYLLVSAAVDADGHRIPSPSTAAATQDEADTKVPLGGTGVMYEAVKTAHAREVDEVQRPSSPSASTCSDASASEVSTARVVCRAVWPIPPLPTNALPVLALEVTMLHSYPIIINDGHQRVSVDKFEPSRMAETAAVEGSGMAAALSDLLVQLGEWNSSLVAGMFLSAKALAGSTPTMQSTQRPLPHQQQETAETRMREGESAAALETERDGVTVGSACPTSMPDLLVILFQYWHQQLADPPACTPLVTPPEGQEQSQEASASLNAVAGTTATALPIQESIEAVPQPPSPPTQTPTLISRSFFHDPQGHQHAVDAPRHKSVTQKRTHATPLSSPSPLPSATPHHYTSAFLVEQLLMSIEFSIAYLVSRKRDAAAAVTVAGSQTTIDDLPDDLHGDDACTPPLTPLGVQQRLQCYRLPAVSQHTSFEAVWGLYLAQRMRMFSASEILTPSTPSLERRQDVCGLSCTAIDVWKLWRRAAGTTTKPSPATLASIGEEAAVDGTPLSSPLGLCPPPQPANALTKGNSPATSTLLRPSPHHTRMFPSSRMKRRCLSSGNHLALPPVRSSTPQPLPSRVPTNVIFTVQAASNRCKISRSAPDVAAVPAAALHDKSLPLPRTVLTAQSSQIQHGREPLPMPSATSVATATAGLLQVLPSFLSSPSPTPDVPSPASLQPWTSVRGATPAQWLHKQVKASTAATAHGRDAAEPAQRKGEHDDRLQERRKTHGVNEATAAVGHAPAFQQSAPGMMQGSHIDSWKSIGGSSLDSGDGMRDNRDSCMVRATGQLSASATVSGSIRGDCTPLAAAEPRVHVQHRRSTLPATCAVEPPKNALPAALAGESGRGNMERAGGIGGDSNDGGRHLTRATGAAPRDRSKETPLPDEAHRTEARDCGEAPTTAPQTSRCRRPRGGLYSAASFVAVLSTAVEQVLSEQQDSLLQQRQRRLHGFPAAPSSFAPSGSVSLSSTAAAVAAQRLEQIHRGRLLPSLATLDSLNLLSQYVLVWCYTYDPITGGRITRGHGDDGGGSSTQVHNNSYLQRYAPSPSGAMASLRGGNGGGAGGGIHELVQAGKAVLTDTYSYFTKKARTVIGPVKSSVPNKVQDTRSINGDSTEPVSSGTSGEAGAGFPTAPWTTSAPKETSFKSSLAGSTLRTSLGAPLPVLGGAHPPACSSSSSATRDATKDPTLYYAMCGLYITEQDIIIRAIPTVEVERQRERARQKRRQQRGVVSDPTRRSSGGNNSGDEGNNESSDDEEVVELLILPRVSLVSVTPCAVDRGAGGVFAVKHARKLYDHLERGVNPVPSSSAAATSGSTSAVPASGNSGNGGGDESGGGAAGSSVLSASTEHRVPATGTTTSSTYIEAQRNLPRASPSSGQSGQTPFMAPSTVVVLKLQSLEMQTVWLEFSDERALNEVHRLLCTPLPPSTQPRGMTAWPAGTLCATPQQQRLPYYGNRFLSSARRLWCMVPLVLLATNVLPQGAATSPFMQAFLKNVTVAAVMLNAQATAPCPAAATVKSTSVLSREASTLSLPAPPPLPAASLTLADTWWLYDPAREFARQGLPEEHWSLTSANTEYSLCPTYPSTFVVPTAVARAMENGEVDGRHRMSRRVEAVAFYYAPTGGVLVRSAQPTLPALVADMPTGQVLEWILRMTGGRFGRAAPAALSASLQAPPSSLAVPLRGILPFTLNAFAASAGMTAQQICVMDLRSATAALMNVCKGGGTMELLRHPFGGVEYAGLPNIHSVQKAWLRLRASLTHDAPYQLRGDEGDCSKTQYVQHAGEPPYAAVVAAAELWATAKRPVTGLGFASLQQRLQRRSPSTPQPARGISSGADAATAIKLSADESGDSDGNDESGWPGNGAVEDDYATNATVTASAPSRPPFSLGGVSCGTMLSTMAPVGGASVTAMMPAAQHEWLAYTAMLLNTAVVAARRVCGVPTDPLYVPALQHNGPLANCFSYIVGHAFTQFRLPKAATSASATPHRRSRRCWWTSATAAGTAARTFKAPIASYEHSAHATHTRVVFLNCSDGWDRTPQISILAQLLLDPYYRTVEGLCILLEREVLCFGHPTQLRSTAVHGNVGDYWGQLRRDDRDTAGTGKRMNAQSPAEAAVQRPATEVPAVGQHQTAVTASPSRAAPTARTLAAGETGTAVECEPRSDSERDQASCKIGSLTTASAVTRDDDVDCDVDSDTFSTLLFDEVPLEAHEAAAAGGLIERAFQRLLPKHRAALSGGGSAGDVSTTEDIKQSCDASAATADVPSACTSSMSSKPPKTLLWSSSQVAPILAQLLDAIRQLVVLYPACFEYTPQFIGLLLALLHSGLISTFSVDCEQQVEAQRVAESTLSLSQWCALLFSTTAATPSAVYTTTPVTVQSAHLRSTMETRSDGGGGGGGDASSGLLLSTASNPRAPATPQSLLRQPTRPTAPALPSFHTGPPSEAGGAEASVGATMSTDASFHRLDSAFLMGDAGLEQEDSGENAVNSCPRSCGDAVARHAFAVHPRSRSSEGASGSPAAGKLSRQRAAARPSSPHTRTPALPSLGQEGKAVEEETAITGGRSYTPQLPAPSPTRPDVSLSLYYFDYTTRWGASLAPPLPRSGHALSSPFSISSSVTSMKMYSARPHDDTPLWGSAHKAQHPQQQAGHSSSGVTAADEFSRRLLPISYDALYTSGYLNPNFSLRYNRVDVGPLVDYILPSQLTLWRAAYTRHSFWGVRQAQLQQATGQYQQEQHRVRGAVSGIEHGASSTTSEVRGDMRRCGGNGGALSAGGAHIVAEAHGSDLWSATASFTGEAPSLGPIAGGGGIAAFFMDGDGESLSQGRSAHSMDATAACPATSSTPGIYRFHIDSDSEDEKMEDCHESRRQRAGIYEGH</sequence>
<feature type="compositionally biased region" description="Polar residues" evidence="3">
    <location>
        <begin position="546"/>
        <end position="556"/>
    </location>
</feature>
<feature type="region of interest" description="Disordered" evidence="3">
    <location>
        <begin position="2654"/>
        <end position="2728"/>
    </location>
</feature>
<feature type="compositionally biased region" description="Low complexity" evidence="3">
    <location>
        <begin position="2716"/>
        <end position="2727"/>
    </location>
</feature>
<proteinExistence type="predicted"/>
<feature type="compositionally biased region" description="Polar residues" evidence="3">
    <location>
        <begin position="2691"/>
        <end position="2701"/>
    </location>
</feature>
<dbReference type="Pfam" id="PF06602">
    <property type="entry name" value="Myotub-related"/>
    <property type="match status" value="2"/>
</dbReference>
<feature type="region of interest" description="Disordered" evidence="3">
    <location>
        <begin position="2095"/>
        <end position="2114"/>
    </location>
</feature>
<feature type="region of interest" description="Disordered" evidence="3">
    <location>
        <begin position="809"/>
        <end position="835"/>
    </location>
</feature>
<dbReference type="PANTHER" id="PTHR10807:SF128">
    <property type="entry name" value="PHOSPHATIDYLINOSITOL-3,5-BISPHOSPHATE 3-PHOSPHATASE"/>
    <property type="match status" value="1"/>
</dbReference>
<dbReference type="EMBL" id="BLBS01000014">
    <property type="protein sequence ID" value="GET86770.1"/>
    <property type="molecule type" value="Genomic_DNA"/>
</dbReference>
<feature type="region of interest" description="Disordered" evidence="3">
    <location>
        <begin position="1381"/>
        <end position="1432"/>
    </location>
</feature>
<feature type="region of interest" description="Disordered" evidence="3">
    <location>
        <begin position="1586"/>
        <end position="1665"/>
    </location>
</feature>
<feature type="compositionally biased region" description="Gly residues" evidence="3">
    <location>
        <begin position="1607"/>
        <end position="1620"/>
    </location>
</feature>
<gene>
    <name evidence="5" type="ORF">LtaPh_1203300</name>
</gene>
<feature type="compositionally biased region" description="Low complexity" evidence="3">
    <location>
        <begin position="1520"/>
        <end position="1529"/>
    </location>
</feature>
<feature type="region of interest" description="Disordered" evidence="3">
    <location>
        <begin position="467"/>
        <end position="509"/>
    </location>
</feature>
<dbReference type="VEuPathDB" id="TriTrypDB:LtaPh_1203300"/>
<dbReference type="Proteomes" id="UP000419144">
    <property type="component" value="Unassembled WGS sequence"/>
</dbReference>
<feature type="region of interest" description="Disordered" evidence="3">
    <location>
        <begin position="2778"/>
        <end position="2848"/>
    </location>
</feature>
<feature type="compositionally biased region" description="Basic and acidic residues" evidence="3">
    <location>
        <begin position="594"/>
        <end position="609"/>
    </location>
</feature>
<dbReference type="SUPFAM" id="SSF52799">
    <property type="entry name" value="(Phosphotyrosine protein) phosphatases II"/>
    <property type="match status" value="2"/>
</dbReference>
<feature type="active site" description="Phosphocysteine intermediate" evidence="1">
    <location>
        <position position="2307"/>
    </location>
</feature>
<dbReference type="PANTHER" id="PTHR10807">
    <property type="entry name" value="MYOTUBULARIN-RELATED"/>
    <property type="match status" value="1"/>
</dbReference>
<feature type="compositionally biased region" description="Basic and acidic residues" evidence="3">
    <location>
        <begin position="2434"/>
        <end position="2444"/>
    </location>
</feature>
<dbReference type="PROSITE" id="PS51339">
    <property type="entry name" value="PPASE_MYOTUBULARIN"/>
    <property type="match status" value="1"/>
</dbReference>
<feature type="region of interest" description="Disordered" evidence="3">
    <location>
        <begin position="978"/>
        <end position="1019"/>
    </location>
</feature>
<feature type="region of interest" description="Disordered" evidence="3">
    <location>
        <begin position="536"/>
        <end position="556"/>
    </location>
</feature>
<feature type="compositionally biased region" description="Polar residues" evidence="3">
    <location>
        <begin position="1636"/>
        <end position="1645"/>
    </location>
</feature>
<dbReference type="InterPro" id="IPR030564">
    <property type="entry name" value="Myotubularin"/>
</dbReference>
<evidence type="ECO:0000259" key="4">
    <source>
        <dbReference type="PROSITE" id="PS51339"/>
    </source>
</evidence>
<evidence type="ECO:0000256" key="2">
    <source>
        <dbReference type="PIRSR" id="PIRSR630564-2"/>
    </source>
</evidence>
<feature type="region of interest" description="Disordered" evidence="3">
    <location>
        <begin position="1122"/>
        <end position="1194"/>
    </location>
</feature>
<feature type="compositionally biased region" description="Basic and acidic residues" evidence="3">
    <location>
        <begin position="1158"/>
        <end position="1180"/>
    </location>
</feature>
<feature type="compositionally biased region" description="Polar residues" evidence="3">
    <location>
        <begin position="1416"/>
        <end position="1432"/>
    </location>
</feature>
<feature type="compositionally biased region" description="Gly residues" evidence="3">
    <location>
        <begin position="2665"/>
        <end position="2674"/>
    </location>
</feature>
<feature type="compositionally biased region" description="Basic residues" evidence="3">
    <location>
        <begin position="610"/>
        <end position="619"/>
    </location>
</feature>
<dbReference type="OrthoDB" id="271628at2759"/>
<feature type="compositionally biased region" description="Polar residues" evidence="3">
    <location>
        <begin position="2914"/>
        <end position="2926"/>
    </location>
</feature>
<feature type="region of interest" description="Disordered" evidence="3">
    <location>
        <begin position="574"/>
        <end position="631"/>
    </location>
</feature>
<keyword evidence="6" id="KW-1185">Reference proteome</keyword>